<dbReference type="STRING" id="1184609.KILIM_047_00220"/>
<dbReference type="Pfam" id="PF00528">
    <property type="entry name" value="BPD_transp_1"/>
    <property type="match status" value="1"/>
</dbReference>
<protein>
    <submittedName>
        <fullName evidence="9">Putative ABC transporter permease protein</fullName>
    </submittedName>
</protein>
<dbReference type="Gene3D" id="1.10.3720.10">
    <property type="entry name" value="MetI-like"/>
    <property type="match status" value="1"/>
</dbReference>
<dbReference type="AlphaFoldDB" id="K6WBZ9"/>
<reference evidence="9 10" key="1">
    <citation type="submission" date="2012-08" db="EMBL/GenBank/DDBJ databases">
        <title>Whole genome shotgun sequence of Kineosphaera limosa NBRC 100340.</title>
        <authorList>
            <person name="Yoshida I."/>
            <person name="Isaki S."/>
            <person name="Hosoyama A."/>
            <person name="Tsuchikane K."/>
            <person name="Katsumata H."/>
            <person name="Ando Y."/>
            <person name="Ohji S."/>
            <person name="Hamada M."/>
            <person name="Tamura T."/>
            <person name="Yamazoe A."/>
            <person name="Yamazaki S."/>
            <person name="Fujita N."/>
        </authorList>
    </citation>
    <scope>NUCLEOTIDE SEQUENCE [LARGE SCALE GENOMIC DNA]</scope>
    <source>
        <strain evidence="9 10">NBRC 100340</strain>
    </source>
</reference>
<dbReference type="InterPro" id="IPR000515">
    <property type="entry name" value="MetI-like"/>
</dbReference>
<dbReference type="SUPFAM" id="SSF161098">
    <property type="entry name" value="MetI-like"/>
    <property type="match status" value="1"/>
</dbReference>
<feature type="transmembrane region" description="Helical" evidence="7">
    <location>
        <begin position="137"/>
        <end position="160"/>
    </location>
</feature>
<evidence type="ECO:0000256" key="1">
    <source>
        <dbReference type="ARBA" id="ARBA00004651"/>
    </source>
</evidence>
<keyword evidence="6 7" id="KW-0472">Membrane</keyword>
<dbReference type="GO" id="GO:0055085">
    <property type="term" value="P:transmembrane transport"/>
    <property type="evidence" value="ECO:0007669"/>
    <property type="project" value="InterPro"/>
</dbReference>
<feature type="transmembrane region" description="Helical" evidence="7">
    <location>
        <begin position="104"/>
        <end position="125"/>
    </location>
</feature>
<keyword evidence="10" id="KW-1185">Reference proteome</keyword>
<keyword evidence="2 7" id="KW-0813">Transport</keyword>
<dbReference type="CDD" id="cd06261">
    <property type="entry name" value="TM_PBP2"/>
    <property type="match status" value="1"/>
</dbReference>
<comment type="caution">
    <text evidence="9">The sequence shown here is derived from an EMBL/GenBank/DDBJ whole genome shotgun (WGS) entry which is preliminary data.</text>
</comment>
<sequence length="334" mass="35793">MLGYLARRLGAYAVMTFVATSIAYLAAVSFLRPDLRLLAATPRPAPEVVQARLADFGLDPTASAWERYGHWLHGVVTAWDWGNSPGGTPVSAEFVERALMSGRLMLLATLLQIVLGVALGVFCAVRHHRPSDRVITTASFVIACLPAPVAFLWVQMAGIFTNAYASHYLGQRLVYVSGMGSPVPPEGFWAGLGDQAAHLVLPTIALTLLGYGGYHLLQRSVLLDDVDSDYVRTARAKGLTRAQAIRRHALRTSFVPVAQNIAFALPAVFAGAFVVEAVFAWEGLGSYTLDALTRTQDVNAVVASMAFGCVLFAVGAIAADVVIEVIDPRARGVR</sequence>
<dbReference type="Proteomes" id="UP000008366">
    <property type="component" value="Unassembled WGS sequence"/>
</dbReference>
<evidence type="ECO:0000256" key="7">
    <source>
        <dbReference type="RuleBase" id="RU363032"/>
    </source>
</evidence>
<feature type="domain" description="ABC transmembrane type-1" evidence="8">
    <location>
        <begin position="98"/>
        <end position="323"/>
    </location>
</feature>
<evidence type="ECO:0000313" key="9">
    <source>
        <dbReference type="EMBL" id="GAB96760.1"/>
    </source>
</evidence>
<evidence type="ECO:0000256" key="5">
    <source>
        <dbReference type="ARBA" id="ARBA00022989"/>
    </source>
</evidence>
<dbReference type="PANTHER" id="PTHR30465">
    <property type="entry name" value="INNER MEMBRANE ABC TRANSPORTER"/>
    <property type="match status" value="1"/>
</dbReference>
<evidence type="ECO:0000259" key="8">
    <source>
        <dbReference type="PROSITE" id="PS50928"/>
    </source>
</evidence>
<organism evidence="9 10">
    <name type="scientific">Kineosphaera limosa NBRC 100340</name>
    <dbReference type="NCBI Taxonomy" id="1184609"/>
    <lineage>
        <taxon>Bacteria</taxon>
        <taxon>Bacillati</taxon>
        <taxon>Actinomycetota</taxon>
        <taxon>Actinomycetes</taxon>
        <taxon>Micrococcales</taxon>
        <taxon>Dermatophilaceae</taxon>
        <taxon>Kineosphaera</taxon>
    </lineage>
</organism>
<gene>
    <name evidence="9" type="ORF">KILIM_047_00220</name>
</gene>
<dbReference type="InterPro" id="IPR035906">
    <property type="entry name" value="MetI-like_sf"/>
</dbReference>
<comment type="subcellular location">
    <subcellularLocation>
        <location evidence="1 7">Cell membrane</location>
        <topology evidence="1 7">Multi-pass membrane protein</topology>
    </subcellularLocation>
</comment>
<dbReference type="RefSeq" id="WP_006593292.1">
    <property type="nucleotide sequence ID" value="NZ_BAHD01000047.1"/>
</dbReference>
<dbReference type="PANTHER" id="PTHR30465:SF0">
    <property type="entry name" value="OLIGOPEPTIDE TRANSPORT SYSTEM PERMEASE PROTEIN APPB"/>
    <property type="match status" value="1"/>
</dbReference>
<evidence type="ECO:0000256" key="6">
    <source>
        <dbReference type="ARBA" id="ARBA00023136"/>
    </source>
</evidence>
<dbReference type="PROSITE" id="PS50928">
    <property type="entry name" value="ABC_TM1"/>
    <property type="match status" value="1"/>
</dbReference>
<accession>K6WBZ9</accession>
<keyword evidence="4 7" id="KW-0812">Transmembrane</keyword>
<comment type="similarity">
    <text evidence="7">Belongs to the binding-protein-dependent transport system permease family.</text>
</comment>
<proteinExistence type="inferred from homology"/>
<dbReference type="OrthoDB" id="5169641at2"/>
<evidence type="ECO:0000313" key="10">
    <source>
        <dbReference type="Proteomes" id="UP000008366"/>
    </source>
</evidence>
<dbReference type="EMBL" id="BAHD01000047">
    <property type="protein sequence ID" value="GAB96760.1"/>
    <property type="molecule type" value="Genomic_DNA"/>
</dbReference>
<feature type="transmembrane region" description="Helical" evidence="7">
    <location>
        <begin position="301"/>
        <end position="326"/>
    </location>
</feature>
<evidence type="ECO:0000256" key="4">
    <source>
        <dbReference type="ARBA" id="ARBA00022692"/>
    </source>
</evidence>
<evidence type="ECO:0000256" key="3">
    <source>
        <dbReference type="ARBA" id="ARBA00022475"/>
    </source>
</evidence>
<name>K6WBZ9_9MICO</name>
<keyword evidence="3" id="KW-1003">Cell membrane</keyword>
<feature type="transmembrane region" description="Helical" evidence="7">
    <location>
        <begin position="196"/>
        <end position="214"/>
    </location>
</feature>
<keyword evidence="5 7" id="KW-1133">Transmembrane helix</keyword>
<feature type="transmembrane region" description="Helical" evidence="7">
    <location>
        <begin position="12"/>
        <end position="31"/>
    </location>
</feature>
<dbReference type="eggNOG" id="COG0601">
    <property type="taxonomic scope" value="Bacteria"/>
</dbReference>
<evidence type="ECO:0000256" key="2">
    <source>
        <dbReference type="ARBA" id="ARBA00022448"/>
    </source>
</evidence>
<feature type="transmembrane region" description="Helical" evidence="7">
    <location>
        <begin position="261"/>
        <end position="281"/>
    </location>
</feature>
<dbReference type="GO" id="GO:0005886">
    <property type="term" value="C:plasma membrane"/>
    <property type="evidence" value="ECO:0007669"/>
    <property type="project" value="UniProtKB-SubCell"/>
</dbReference>